<feature type="transmembrane region" description="Helical" evidence="1">
    <location>
        <begin position="12"/>
        <end position="45"/>
    </location>
</feature>
<keyword evidence="1" id="KW-0812">Transmembrane</keyword>
<proteinExistence type="predicted"/>
<sequence>MTEKDIIRLGYRLYFLIFAVFIINCVMASMSIFWLTYIPLVAILFKASRSIPPQFILIKREWEKIDVNEEHTVHYTSHIAGGLYKHWSAKESNAGPALGSVLVLFFLTVIIPAMCFYVYPPIGMWQYIQHRYHTGLVEYPPAYMMYAAVVLFVFGLSISYRLSAVFLLTLFSFLLKIFRIIFFIPMAIIRLLFG</sequence>
<evidence type="ECO:0000313" key="2">
    <source>
        <dbReference type="EMBL" id="MBB2179911.1"/>
    </source>
</evidence>
<dbReference type="RefSeq" id="WP_182967131.1">
    <property type="nucleotide sequence ID" value="NZ_BAABGC010000073.1"/>
</dbReference>
<evidence type="ECO:0000256" key="1">
    <source>
        <dbReference type="SAM" id="Phobius"/>
    </source>
</evidence>
<protein>
    <submittedName>
        <fullName evidence="2">Uncharacterized protein</fullName>
    </submittedName>
</protein>
<dbReference type="EMBL" id="JABEQL010000015">
    <property type="protein sequence ID" value="MBB2179911.1"/>
    <property type="molecule type" value="Genomic_DNA"/>
</dbReference>
<gene>
    <name evidence="2" type="ORF">HLH29_12130</name>
</gene>
<reference evidence="2 3" key="1">
    <citation type="submission" date="2020-04" db="EMBL/GenBank/DDBJ databases">
        <title>Description of novel Gluconacetobacter.</title>
        <authorList>
            <person name="Sombolestani A."/>
        </authorList>
    </citation>
    <scope>NUCLEOTIDE SEQUENCE [LARGE SCALE GENOMIC DNA]</scope>
    <source>
        <strain evidence="2 3">LMG 27725</strain>
    </source>
</reference>
<keyword evidence="1" id="KW-0472">Membrane</keyword>
<accession>A0A7W4JER0</accession>
<dbReference type="AlphaFoldDB" id="A0A7W4JER0"/>
<dbReference type="Proteomes" id="UP000525623">
    <property type="component" value="Unassembled WGS sequence"/>
</dbReference>
<keyword evidence="3" id="KW-1185">Reference proteome</keyword>
<evidence type="ECO:0000313" key="3">
    <source>
        <dbReference type="Proteomes" id="UP000525623"/>
    </source>
</evidence>
<comment type="caution">
    <text evidence="2">The sequence shown here is derived from an EMBL/GenBank/DDBJ whole genome shotgun (WGS) entry which is preliminary data.</text>
</comment>
<keyword evidence="1" id="KW-1133">Transmembrane helix</keyword>
<name>A0A7W4JER0_9PROT</name>
<feature type="transmembrane region" description="Helical" evidence="1">
    <location>
        <begin position="140"/>
        <end position="160"/>
    </location>
</feature>
<feature type="transmembrane region" description="Helical" evidence="1">
    <location>
        <begin position="97"/>
        <end position="119"/>
    </location>
</feature>
<feature type="transmembrane region" description="Helical" evidence="1">
    <location>
        <begin position="166"/>
        <end position="193"/>
    </location>
</feature>
<organism evidence="2 3">
    <name type="scientific">Gluconacetobacter tumulicola</name>
    <dbReference type="NCBI Taxonomy" id="1017177"/>
    <lineage>
        <taxon>Bacteria</taxon>
        <taxon>Pseudomonadati</taxon>
        <taxon>Pseudomonadota</taxon>
        <taxon>Alphaproteobacteria</taxon>
        <taxon>Acetobacterales</taxon>
        <taxon>Acetobacteraceae</taxon>
        <taxon>Gluconacetobacter</taxon>
    </lineage>
</organism>